<dbReference type="GeneID" id="69467477"/>
<dbReference type="GO" id="GO:1902201">
    <property type="term" value="P:negative regulation of bacterial-type flagellum-dependent cell motility"/>
    <property type="evidence" value="ECO:0007669"/>
    <property type="project" value="TreeGrafter"/>
</dbReference>
<dbReference type="KEGG" id="aid:CTZ23_14710"/>
<evidence type="ECO:0000259" key="5">
    <source>
        <dbReference type="PROSITE" id="PS50887"/>
    </source>
</evidence>
<dbReference type="Gene3D" id="3.30.70.270">
    <property type="match status" value="1"/>
</dbReference>
<dbReference type="NCBIfam" id="TIGR00254">
    <property type="entry name" value="GGDEF"/>
    <property type="match status" value="1"/>
</dbReference>
<keyword evidence="6" id="KW-0548">Nucleotidyltransferase</keyword>
<feature type="transmembrane region" description="Helical" evidence="4">
    <location>
        <begin position="89"/>
        <end position="110"/>
    </location>
</feature>
<dbReference type="InterPro" id="IPR043128">
    <property type="entry name" value="Rev_trsase/Diguanyl_cyclase"/>
</dbReference>
<keyword evidence="6" id="KW-0808">Transferase</keyword>
<dbReference type="Proteomes" id="UP000593812">
    <property type="component" value="Chromosome"/>
</dbReference>
<keyword evidence="4" id="KW-1133">Transmembrane helix</keyword>
<dbReference type="InterPro" id="IPR000160">
    <property type="entry name" value="GGDEF_dom"/>
</dbReference>
<evidence type="ECO:0000256" key="3">
    <source>
        <dbReference type="ARBA" id="ARBA00034247"/>
    </source>
</evidence>
<dbReference type="RefSeq" id="WP_016658966.1">
    <property type="nucleotide sequence ID" value="NZ_CAXNYR010000021.1"/>
</dbReference>
<protein>
    <recommendedName>
        <fullName evidence="2">diguanylate cyclase</fullName>
        <ecNumber evidence="2">2.7.7.65</ecNumber>
    </recommendedName>
</protein>
<evidence type="ECO:0000256" key="1">
    <source>
        <dbReference type="ARBA" id="ARBA00001946"/>
    </source>
</evidence>
<keyword evidence="4" id="KW-0812">Transmembrane</keyword>
<reference evidence="6" key="3">
    <citation type="submission" date="2023-10" db="EMBL/GenBank/DDBJ databases">
        <authorList>
            <person name="Sykes E.M.E."/>
            <person name="Khan I.U.H."/>
            <person name="Kumar A."/>
        </authorList>
    </citation>
    <scope>NUCLEOTIDE SEQUENCE</scope>
    <source>
        <strain evidence="6">IK5</strain>
    </source>
</reference>
<organism evidence="7 9">
    <name type="scientific">Acinetobacter indicus</name>
    <dbReference type="NCBI Taxonomy" id="756892"/>
    <lineage>
        <taxon>Bacteria</taxon>
        <taxon>Pseudomonadati</taxon>
        <taxon>Pseudomonadota</taxon>
        <taxon>Gammaproteobacteria</taxon>
        <taxon>Moraxellales</taxon>
        <taxon>Moraxellaceae</taxon>
        <taxon>Acinetobacter</taxon>
    </lineage>
</organism>
<dbReference type="EMBL" id="JAWJYY010000001">
    <property type="protein sequence ID" value="MDV4314402.1"/>
    <property type="molecule type" value="Genomic_DNA"/>
</dbReference>
<dbReference type="PANTHER" id="PTHR45138">
    <property type="entry name" value="REGULATORY COMPONENTS OF SENSORY TRANSDUCTION SYSTEM"/>
    <property type="match status" value="1"/>
</dbReference>
<feature type="transmembrane region" description="Helical" evidence="4">
    <location>
        <begin position="122"/>
        <end position="140"/>
    </location>
</feature>
<keyword evidence="4" id="KW-0472">Membrane</keyword>
<feature type="transmembrane region" description="Helical" evidence="4">
    <location>
        <begin position="196"/>
        <end position="214"/>
    </location>
</feature>
<dbReference type="EMBL" id="CP048654">
    <property type="protein sequence ID" value="QOW42682.1"/>
    <property type="molecule type" value="Genomic_DNA"/>
</dbReference>
<dbReference type="PANTHER" id="PTHR45138:SF9">
    <property type="entry name" value="DIGUANYLATE CYCLASE DGCM-RELATED"/>
    <property type="match status" value="1"/>
</dbReference>
<dbReference type="EC" id="2.7.7.65" evidence="2"/>
<feature type="domain" description="GGDEF" evidence="5">
    <location>
        <begin position="270"/>
        <end position="404"/>
    </location>
</feature>
<dbReference type="GO" id="GO:0052621">
    <property type="term" value="F:diguanylate cyclase activity"/>
    <property type="evidence" value="ECO:0007669"/>
    <property type="project" value="UniProtKB-EC"/>
</dbReference>
<feature type="transmembrane region" description="Helical" evidence="4">
    <location>
        <begin position="65"/>
        <end position="83"/>
    </location>
</feature>
<dbReference type="PROSITE" id="PS50887">
    <property type="entry name" value="GGDEF"/>
    <property type="match status" value="1"/>
</dbReference>
<dbReference type="InterPro" id="IPR050469">
    <property type="entry name" value="Diguanylate_Cyclase"/>
</dbReference>
<accession>A0A2L2J6D0</accession>
<proteinExistence type="predicted"/>
<evidence type="ECO:0000313" key="6">
    <source>
        <dbReference type="EMBL" id="MDV4314402.1"/>
    </source>
</evidence>
<dbReference type="FunFam" id="3.30.70.270:FF:000001">
    <property type="entry name" value="Diguanylate cyclase domain protein"/>
    <property type="match status" value="1"/>
</dbReference>
<dbReference type="Pfam" id="PF00990">
    <property type="entry name" value="GGDEF"/>
    <property type="match status" value="1"/>
</dbReference>
<feature type="transmembrane region" description="Helical" evidence="4">
    <location>
        <begin position="146"/>
        <end position="164"/>
    </location>
</feature>
<dbReference type="EMBL" id="CP044455">
    <property type="protein sequence ID" value="QIC71483.1"/>
    <property type="molecule type" value="Genomic_DNA"/>
</dbReference>
<dbReference type="AlphaFoldDB" id="A0A2L2J6D0"/>
<dbReference type="GO" id="GO:0043709">
    <property type="term" value="P:cell adhesion involved in single-species biofilm formation"/>
    <property type="evidence" value="ECO:0007669"/>
    <property type="project" value="TreeGrafter"/>
</dbReference>
<reference evidence="7 9" key="1">
    <citation type="submission" date="2019-09" db="EMBL/GenBank/DDBJ databases">
        <title>Non-baumannii Acinetobacter spp. carrying blaNDM-1 isolated in China.</title>
        <authorList>
            <person name="Cui C."/>
            <person name="Chen C."/>
            <person name="Sun J."/>
            <person name="Liu Y."/>
        </authorList>
    </citation>
    <scope>NUCLEOTIDE SEQUENCE [LARGE SCALE GENOMIC DNA]</scope>
    <source>
        <strain evidence="7 9">B18</strain>
    </source>
</reference>
<dbReference type="SUPFAM" id="SSF55073">
    <property type="entry name" value="Nucleotide cyclase"/>
    <property type="match status" value="1"/>
</dbReference>
<name>A0A2L2J6D0_9GAMM</name>
<evidence type="ECO:0000313" key="10">
    <source>
        <dbReference type="Proteomes" id="UP000593812"/>
    </source>
</evidence>
<feature type="transmembrane region" description="Helical" evidence="4">
    <location>
        <begin position="171"/>
        <end position="190"/>
    </location>
</feature>
<dbReference type="STRING" id="756892.GCA_001922645_01337"/>
<dbReference type="Proteomes" id="UP000503440">
    <property type="component" value="Chromosome"/>
</dbReference>
<evidence type="ECO:0000313" key="9">
    <source>
        <dbReference type="Proteomes" id="UP000503440"/>
    </source>
</evidence>
<dbReference type="GO" id="GO:0005886">
    <property type="term" value="C:plasma membrane"/>
    <property type="evidence" value="ECO:0007669"/>
    <property type="project" value="TreeGrafter"/>
</dbReference>
<evidence type="ECO:0000313" key="7">
    <source>
        <dbReference type="EMBL" id="QIC71483.1"/>
    </source>
</evidence>
<comment type="catalytic activity">
    <reaction evidence="3">
        <text>2 GTP = 3',3'-c-di-GMP + 2 diphosphate</text>
        <dbReference type="Rhea" id="RHEA:24898"/>
        <dbReference type="ChEBI" id="CHEBI:33019"/>
        <dbReference type="ChEBI" id="CHEBI:37565"/>
        <dbReference type="ChEBI" id="CHEBI:58805"/>
        <dbReference type="EC" id="2.7.7.65"/>
    </reaction>
</comment>
<reference evidence="8 10" key="2">
    <citation type="submission" date="2020-02" db="EMBL/GenBank/DDBJ databases">
        <title>Tigecycline-resistant Acinetobacter species from pigs and migratory birds.</title>
        <authorList>
            <person name="Chen C."/>
            <person name="Sun J."/>
            <person name="Liao X.-P."/>
            <person name="Liu Y.-H."/>
        </authorList>
    </citation>
    <scope>NUCLEOTIDE SEQUENCE [LARGE SCALE GENOMIC DNA]</scope>
    <source>
        <strain evidence="8 10">C15_T</strain>
    </source>
</reference>
<gene>
    <name evidence="7" type="ORF">FSC09_14315</name>
    <name evidence="8" type="ORF">G0027_07325</name>
    <name evidence="6" type="ORF">MSG88_01055</name>
</gene>
<dbReference type="CDD" id="cd01949">
    <property type="entry name" value="GGDEF"/>
    <property type="match status" value="1"/>
</dbReference>
<evidence type="ECO:0000256" key="2">
    <source>
        <dbReference type="ARBA" id="ARBA00012528"/>
    </source>
</evidence>
<dbReference type="Proteomes" id="UP001284654">
    <property type="component" value="Unassembled WGS sequence"/>
</dbReference>
<evidence type="ECO:0000313" key="8">
    <source>
        <dbReference type="EMBL" id="QOW42682.1"/>
    </source>
</evidence>
<dbReference type="SMART" id="SM00267">
    <property type="entry name" value="GGDEF"/>
    <property type="match status" value="1"/>
</dbReference>
<sequence length="422" mass="48385">MSTNSTDLAPDDSDRHILQASECDLESRQALEQALQDPAARIPPQFEDYFYKFQTIHQKLYLQQVNHIGQLAFLLYFFADYFVLPDVSLLSGIARVIVIVLAISINYFLFKYVKDIRIHDQILPVGTLVCAGLWFYLMSLSNSPYIDIYIYASVIFVVLANLCIQVRFKPALYTSFLISTVVFLGVSNLTSAIETIIFALVYLPIWLFSLYISWTNTLNARRNFLRTMLNDWNFHILQELAHTDELTQLSNRRQFVHIAEHKVHEWPQHASTCLLMFDVDYFKQINDTHGHDVGDQVLQTIADIARKEMRRKDILARFGGEEFTALLTETSLQDALLIAERLRTKIAQHRIYIGQNISLNFTVSIGVSELKAEQPDLTTLIKEADIALYAAKQHGRNCVLHYDIGMSEPKKPACPSNISWVV</sequence>
<comment type="cofactor">
    <cofactor evidence="1">
        <name>Mg(2+)</name>
        <dbReference type="ChEBI" id="CHEBI:18420"/>
    </cofactor>
</comment>
<evidence type="ECO:0000256" key="4">
    <source>
        <dbReference type="SAM" id="Phobius"/>
    </source>
</evidence>
<dbReference type="InterPro" id="IPR029787">
    <property type="entry name" value="Nucleotide_cyclase"/>
</dbReference>